<dbReference type="PROSITE" id="PS50090">
    <property type="entry name" value="MYB_LIKE"/>
    <property type="match status" value="4"/>
</dbReference>
<dbReference type="InterPro" id="IPR017930">
    <property type="entry name" value="Myb_dom"/>
</dbReference>
<organism evidence="9">
    <name type="scientific">Hyalomma excavatum</name>
    <dbReference type="NCBI Taxonomy" id="257692"/>
    <lineage>
        <taxon>Eukaryota</taxon>
        <taxon>Metazoa</taxon>
        <taxon>Ecdysozoa</taxon>
        <taxon>Arthropoda</taxon>
        <taxon>Chelicerata</taxon>
        <taxon>Arachnida</taxon>
        <taxon>Acari</taxon>
        <taxon>Parasitiformes</taxon>
        <taxon>Ixodida</taxon>
        <taxon>Ixodoidea</taxon>
        <taxon>Ixodidae</taxon>
        <taxon>Hyalomminae</taxon>
        <taxon>Hyalomma</taxon>
    </lineage>
</organism>
<dbReference type="PROSITE" id="PS51294">
    <property type="entry name" value="HTH_MYB"/>
    <property type="match status" value="3"/>
</dbReference>
<dbReference type="SUPFAM" id="SSF46689">
    <property type="entry name" value="Homeodomain-like"/>
    <property type="match status" value="3"/>
</dbReference>
<dbReference type="GO" id="GO:0019185">
    <property type="term" value="C:snRNA-activating protein complex"/>
    <property type="evidence" value="ECO:0007669"/>
    <property type="project" value="TreeGrafter"/>
</dbReference>
<accession>A0A131XJR5</accession>
<feature type="compositionally biased region" description="Basic residues" evidence="6">
    <location>
        <begin position="790"/>
        <end position="807"/>
    </location>
</feature>
<dbReference type="InterPro" id="IPR051575">
    <property type="entry name" value="Myb-like_DNA-bd"/>
</dbReference>
<dbReference type="Pfam" id="PF00249">
    <property type="entry name" value="Myb_DNA-binding"/>
    <property type="match status" value="2"/>
</dbReference>
<protein>
    <submittedName>
        <fullName evidence="9">Putative transcription factor myb superfamily protein</fullName>
    </submittedName>
</protein>
<dbReference type="CDD" id="cd00167">
    <property type="entry name" value="SANT"/>
    <property type="match status" value="4"/>
</dbReference>
<keyword evidence="3" id="KW-0238">DNA-binding</keyword>
<feature type="region of interest" description="Disordered" evidence="6">
    <location>
        <begin position="840"/>
        <end position="868"/>
    </location>
</feature>
<feature type="domain" description="Myb-like" evidence="7">
    <location>
        <begin position="331"/>
        <end position="379"/>
    </location>
</feature>
<evidence type="ECO:0000256" key="4">
    <source>
        <dbReference type="ARBA" id="ARBA00023163"/>
    </source>
</evidence>
<dbReference type="SMART" id="SM00717">
    <property type="entry name" value="SANT"/>
    <property type="match status" value="5"/>
</dbReference>
<evidence type="ECO:0000256" key="3">
    <source>
        <dbReference type="ARBA" id="ARBA00023125"/>
    </source>
</evidence>
<feature type="domain" description="Myb-like" evidence="7">
    <location>
        <begin position="380"/>
        <end position="431"/>
    </location>
</feature>
<keyword evidence="2" id="KW-0805">Transcription regulation</keyword>
<proteinExistence type="evidence at transcript level"/>
<dbReference type="GO" id="GO:0042795">
    <property type="term" value="P:snRNA transcription by RNA polymerase II"/>
    <property type="evidence" value="ECO:0007669"/>
    <property type="project" value="TreeGrafter"/>
</dbReference>
<evidence type="ECO:0000256" key="2">
    <source>
        <dbReference type="ARBA" id="ARBA00023015"/>
    </source>
</evidence>
<name>A0A131XJR5_9ACAR</name>
<comment type="subcellular location">
    <subcellularLocation>
        <location evidence="1">Nucleus</location>
    </subcellularLocation>
</comment>
<dbReference type="PANTHER" id="PTHR46621:SF1">
    <property type="entry name" value="SNRNA-ACTIVATING PROTEIN COMPLEX SUBUNIT 4"/>
    <property type="match status" value="1"/>
</dbReference>
<feature type="domain" description="Myb-like" evidence="7">
    <location>
        <begin position="432"/>
        <end position="483"/>
    </location>
</feature>
<evidence type="ECO:0000256" key="1">
    <source>
        <dbReference type="ARBA" id="ARBA00004123"/>
    </source>
</evidence>
<feature type="compositionally biased region" description="Polar residues" evidence="6">
    <location>
        <begin position="853"/>
        <end position="868"/>
    </location>
</feature>
<feature type="domain" description="HTH myb-type" evidence="8">
    <location>
        <begin position="380"/>
        <end position="435"/>
    </location>
</feature>
<keyword evidence="5" id="KW-0539">Nucleus</keyword>
<dbReference type="InterPro" id="IPR009057">
    <property type="entry name" value="Homeodomain-like_sf"/>
</dbReference>
<feature type="domain" description="HTH myb-type" evidence="8">
    <location>
        <begin position="272"/>
        <end position="328"/>
    </location>
</feature>
<feature type="domain" description="Myb-like" evidence="7">
    <location>
        <begin position="272"/>
        <end position="324"/>
    </location>
</feature>
<feature type="compositionally biased region" description="Acidic residues" evidence="6">
    <location>
        <begin position="11"/>
        <end position="24"/>
    </location>
</feature>
<dbReference type="EMBL" id="GEFH01001218">
    <property type="protein sequence ID" value="JAP67363.1"/>
    <property type="molecule type" value="mRNA"/>
</dbReference>
<dbReference type="AlphaFoldDB" id="A0A131XJR5"/>
<dbReference type="GO" id="GO:0005634">
    <property type="term" value="C:nucleus"/>
    <property type="evidence" value="ECO:0007669"/>
    <property type="project" value="UniProtKB-SubCell"/>
</dbReference>
<reference evidence="9" key="1">
    <citation type="journal article" date="2017" name="Ticks Tick Borne Dis.">
        <title>An insight into the sialome of Hyalomma excavatum.</title>
        <authorList>
            <person name="Ribeiro J.M."/>
            <person name="Slovak M."/>
            <person name="Francischetti I.M."/>
        </authorList>
    </citation>
    <scope>NUCLEOTIDE SEQUENCE</scope>
    <source>
        <strain evidence="9">Samish</strain>
        <tissue evidence="9">Salivary glands</tissue>
    </source>
</reference>
<keyword evidence="4" id="KW-0804">Transcription</keyword>
<dbReference type="GO" id="GO:0042796">
    <property type="term" value="P:snRNA transcription by RNA polymerase III"/>
    <property type="evidence" value="ECO:0007669"/>
    <property type="project" value="TreeGrafter"/>
</dbReference>
<evidence type="ECO:0000259" key="7">
    <source>
        <dbReference type="PROSITE" id="PS50090"/>
    </source>
</evidence>
<evidence type="ECO:0000313" key="9">
    <source>
        <dbReference type="EMBL" id="JAP67363.1"/>
    </source>
</evidence>
<feature type="region of interest" description="Disordered" evidence="6">
    <location>
        <begin position="1"/>
        <end position="34"/>
    </location>
</feature>
<dbReference type="GO" id="GO:0000978">
    <property type="term" value="F:RNA polymerase II cis-regulatory region sequence-specific DNA binding"/>
    <property type="evidence" value="ECO:0007669"/>
    <property type="project" value="TreeGrafter"/>
</dbReference>
<sequence>ELRPLAIAEDFASEDDDDSDEGTSFEDPRDNLPVMEAATTATISSGRPSRVAEEESLVGSSLAEVPTDLENCLAFNRAYRALLENAIAELAERLENNRQLQKELPAQLSERFQKPKLKVRRNWYHSLVFHHPYFRDINGMRAPMNEDEKIKRANKELDPYLAPSKPWTVEENQMLVKAVKNNLLQQSLESLMDRKEALAQKILETEDPEQSAELATRMEQLDKQVSETHNLTLEELLEQSSRPIDWLRIAAVDMNANRTAFGCEARWRNLLDVRLNQSPWTPAEDERLRTIAAKYGERNWDKIAEEMKSGRSAFQCAERYSSKLVTRHNLGTFSDEENHQLQQLIAVCAEGDDISWAQVSHFMGSRSKKQVMNRYNRSLHPKMQHGRWTAQEDLMLLIAVKLYLHISWTKVASMLPGRTGGQCRERYMDNFAQHYVSGPYTPDEDYTLLELVKKHGVGRWAKIAQEMPWRTTNAALMRYRRLSEALGIEHPTVEDLQRSLTTPAGPVTSARCARLSGMDKRLDLYRRICRLLSTQKMKRAAMLLVKGRAESLDRDTCLRLYHKIRRHHRGGSVRSSYLVRGRCLNKAIAQYAQPLHRPMLPSLAAYEHQEWHAVANVVHDLHGLPRPPPDPDVEEAGTVPIFEEFFSKEVLGVPEEFDPKVPGLLLPLFPPNETTVASFGRLSDRFANGELMDSLPTLRADDSKYPELSAVLDADSLEDVRCTECTSRSLLELSSTAAGSMQETCGRCAELRTFRLNYEVLQSRFIAYFFYPALMDTMNICETVELPPEKKKKRSRKPRKQAKLRKPWVKEKWKERRRLAAEAAAAAAAATAAATTAATTAAATSGDIEAPTEASSGAPSGASTNAVA</sequence>
<feature type="region of interest" description="Disordered" evidence="6">
    <location>
        <begin position="788"/>
        <end position="813"/>
    </location>
</feature>
<dbReference type="Gene3D" id="1.10.10.60">
    <property type="entry name" value="Homeodomain-like"/>
    <property type="match status" value="4"/>
</dbReference>
<evidence type="ECO:0000256" key="5">
    <source>
        <dbReference type="ARBA" id="ARBA00023242"/>
    </source>
</evidence>
<feature type="non-terminal residue" evidence="9">
    <location>
        <position position="1"/>
    </location>
</feature>
<dbReference type="PANTHER" id="PTHR46621">
    <property type="entry name" value="SNRNA-ACTIVATING PROTEIN COMPLEX SUBUNIT 4"/>
    <property type="match status" value="1"/>
</dbReference>
<feature type="domain" description="HTH myb-type" evidence="8">
    <location>
        <begin position="438"/>
        <end position="484"/>
    </location>
</feature>
<dbReference type="Pfam" id="PF13921">
    <property type="entry name" value="Myb_DNA-bind_6"/>
    <property type="match status" value="1"/>
</dbReference>
<dbReference type="InterPro" id="IPR001005">
    <property type="entry name" value="SANT/Myb"/>
</dbReference>
<dbReference type="GO" id="GO:0001006">
    <property type="term" value="F:RNA polymerase III type 3 promoter sequence-specific DNA binding"/>
    <property type="evidence" value="ECO:0007669"/>
    <property type="project" value="TreeGrafter"/>
</dbReference>
<evidence type="ECO:0000256" key="6">
    <source>
        <dbReference type="SAM" id="MobiDB-lite"/>
    </source>
</evidence>
<evidence type="ECO:0000259" key="8">
    <source>
        <dbReference type="PROSITE" id="PS51294"/>
    </source>
</evidence>